<dbReference type="HOGENOM" id="CLU_069139_0_0_9"/>
<dbReference type="Gene3D" id="3.60.15.10">
    <property type="entry name" value="Ribonuclease Z/Hydroxyacylglutathione hydrolase-like"/>
    <property type="match status" value="1"/>
</dbReference>
<evidence type="ECO:0000313" key="2">
    <source>
        <dbReference type="Proteomes" id="UP000033558"/>
    </source>
</evidence>
<dbReference type="EMBL" id="JXJQ01000006">
    <property type="protein sequence ID" value="KJY62399.1"/>
    <property type="molecule type" value="Genomic_DNA"/>
</dbReference>
<proteinExistence type="predicted"/>
<evidence type="ECO:0000313" key="1">
    <source>
        <dbReference type="EMBL" id="KJY62399.1"/>
    </source>
</evidence>
<evidence type="ECO:0008006" key="3">
    <source>
        <dbReference type="Google" id="ProtNLM"/>
    </source>
</evidence>
<name>A0A0F4LVR2_9LACO</name>
<dbReference type="PATRIC" id="fig|1218492.5.peg.729"/>
<dbReference type="Proteomes" id="UP000033558">
    <property type="component" value="Unassembled WGS sequence"/>
</dbReference>
<dbReference type="SUPFAM" id="SSF56281">
    <property type="entry name" value="Metallo-hydrolase/oxidoreductase"/>
    <property type="match status" value="1"/>
</dbReference>
<organism evidence="1 2">
    <name type="scientific">Bombilactobacillus mellifer</name>
    <dbReference type="NCBI Taxonomy" id="1218492"/>
    <lineage>
        <taxon>Bacteria</taxon>
        <taxon>Bacillati</taxon>
        <taxon>Bacillota</taxon>
        <taxon>Bacilli</taxon>
        <taxon>Lactobacillales</taxon>
        <taxon>Lactobacillaceae</taxon>
        <taxon>Bombilactobacillus</taxon>
    </lineage>
</organism>
<dbReference type="AlphaFoldDB" id="A0A0F4LVR2"/>
<sequence>MSIVKFFNVSNGDMSYIKHNSDSFSIIDCNLPEDKQYRTKILNEIKDIRNKKGIFRFISTHPDEDHFHGLESINKICPIESFYCVKNNVTKPDITPSFKEYCNLRDKAFYIYKGCSRKWLNQGDEERGSAGIKILWPDTSNEDFKLSLKQADNSPNNISPIILYSIQDNAKFLWMGDLETDFMNKIKSAVDWPKIDVLLAPHHGRKSGHIPSEILEKLNPKLIILGHAESKDMDYYTGWNTILKKHSGDITIECSNHFMNIWVEEPKYVEELKHEITELINNPQKLDLSKSLHYIGSISVN</sequence>
<dbReference type="OrthoDB" id="9761531at2"/>
<protein>
    <recommendedName>
        <fullName evidence="3">Metallo-beta-lactamase domain-containing protein</fullName>
    </recommendedName>
</protein>
<dbReference type="InterPro" id="IPR036866">
    <property type="entry name" value="RibonucZ/Hydroxyglut_hydro"/>
</dbReference>
<dbReference type="STRING" id="1218492.JG30_06030"/>
<comment type="caution">
    <text evidence="1">The sequence shown here is derived from an EMBL/GenBank/DDBJ whole genome shotgun (WGS) entry which is preliminary data.</text>
</comment>
<accession>A0A0F4LVR2</accession>
<reference evidence="1 2" key="1">
    <citation type="submission" date="2015-01" db="EMBL/GenBank/DDBJ databases">
        <title>Comparative genomics of the lactic acid bacteria isolated from the honey bee gut.</title>
        <authorList>
            <person name="Ellegaard K.M."/>
            <person name="Tamarit D."/>
            <person name="Javelind E."/>
            <person name="Olofsson T."/>
            <person name="Andersson S.G."/>
            <person name="Vasquez A."/>
        </authorList>
    </citation>
    <scope>NUCLEOTIDE SEQUENCE [LARGE SCALE GENOMIC DNA]</scope>
    <source>
        <strain evidence="1 2">Bin4</strain>
    </source>
</reference>
<dbReference type="InterPro" id="IPR052159">
    <property type="entry name" value="Competence_DNA_uptake"/>
</dbReference>
<keyword evidence="2" id="KW-1185">Reference proteome</keyword>
<gene>
    <name evidence="1" type="ORF">JG30_06030</name>
</gene>
<dbReference type="PANTHER" id="PTHR30619">
    <property type="entry name" value="DNA INTERNALIZATION/COMPETENCE PROTEIN COMEC/REC2"/>
    <property type="match status" value="1"/>
</dbReference>
<dbReference type="RefSeq" id="WP_046316082.1">
    <property type="nucleotide sequence ID" value="NZ_JBHSZT010000001.1"/>
</dbReference>
<dbReference type="PANTHER" id="PTHR30619:SF1">
    <property type="entry name" value="RECOMBINATION PROTEIN 2"/>
    <property type="match status" value="1"/>
</dbReference>